<reference evidence="1" key="1">
    <citation type="submission" date="2023-06" db="EMBL/GenBank/DDBJ databases">
        <authorList>
            <person name="Jiang Y."/>
            <person name="Liu Q."/>
        </authorList>
    </citation>
    <scope>NUCLEOTIDE SEQUENCE</scope>
    <source>
        <strain evidence="1">CGMCC 1.12089</strain>
    </source>
</reference>
<proteinExistence type="predicted"/>
<dbReference type="SUPFAM" id="SSF53850">
    <property type="entry name" value="Periplasmic binding protein-like II"/>
    <property type="match status" value="1"/>
</dbReference>
<comment type="caution">
    <text evidence="1">The sequence shown here is derived from an EMBL/GenBank/DDBJ whole genome shotgun (WGS) entry which is preliminary data.</text>
</comment>
<sequence length="82" mass="8981">MAVPDFHSVLVPGSDVEPLAAMMRKGRPGLKQVADETIRGMASSGELETLYRKWFQGPFTAGGRSIDVPMSDMWRSVVFPSP</sequence>
<evidence type="ECO:0000313" key="1">
    <source>
        <dbReference type="EMBL" id="MDM0043354.1"/>
    </source>
</evidence>
<dbReference type="Proteomes" id="UP001174908">
    <property type="component" value="Unassembled WGS sequence"/>
</dbReference>
<protein>
    <submittedName>
        <fullName evidence="1">Transporter substrate-binding domain-containing protein</fullName>
    </submittedName>
</protein>
<dbReference type="Gene3D" id="3.40.190.10">
    <property type="entry name" value="Periplasmic binding protein-like II"/>
    <property type="match status" value="1"/>
</dbReference>
<name>A0ABT7N5X1_9BURK</name>
<accession>A0ABT7N5X1</accession>
<organism evidence="1 2">
    <name type="scientific">Variovorax dokdonensis</name>
    <dbReference type="NCBI Taxonomy" id="344883"/>
    <lineage>
        <taxon>Bacteria</taxon>
        <taxon>Pseudomonadati</taxon>
        <taxon>Pseudomonadota</taxon>
        <taxon>Betaproteobacteria</taxon>
        <taxon>Burkholderiales</taxon>
        <taxon>Comamonadaceae</taxon>
        <taxon>Variovorax</taxon>
    </lineage>
</organism>
<gene>
    <name evidence="1" type="ORF">QTH91_02565</name>
</gene>
<keyword evidence="2" id="KW-1185">Reference proteome</keyword>
<evidence type="ECO:0000313" key="2">
    <source>
        <dbReference type="Proteomes" id="UP001174908"/>
    </source>
</evidence>
<dbReference type="RefSeq" id="WP_286658468.1">
    <property type="nucleotide sequence ID" value="NZ_JASZYV010000001.1"/>
</dbReference>
<dbReference type="EMBL" id="JASZYV010000001">
    <property type="protein sequence ID" value="MDM0043354.1"/>
    <property type="molecule type" value="Genomic_DNA"/>
</dbReference>